<feature type="region of interest" description="Disordered" evidence="1">
    <location>
        <begin position="438"/>
        <end position="474"/>
    </location>
</feature>
<proteinExistence type="predicted"/>
<reference evidence="3 4" key="1">
    <citation type="submission" date="2006-10" db="EMBL/GenBank/DDBJ databases">
        <title>The Genome Sequence of Batrachochytrium dendrobatidis JEL423.</title>
        <authorList>
            <consortium name="The Broad Institute Genome Sequencing Platform"/>
            <person name="Birren B."/>
            <person name="Lander E."/>
            <person name="Galagan J."/>
            <person name="Cuomo C."/>
            <person name="Devon K."/>
            <person name="Jaffe D."/>
            <person name="Butler J."/>
            <person name="Alvarez P."/>
            <person name="Gnerre S."/>
            <person name="Grabherr M."/>
            <person name="Kleber M."/>
            <person name="Mauceli E."/>
            <person name="Brockman W."/>
            <person name="Young S."/>
            <person name="LaButti K."/>
            <person name="Sykes S."/>
            <person name="DeCaprio D."/>
            <person name="Crawford M."/>
            <person name="Koehrsen M."/>
            <person name="Engels R."/>
            <person name="Montgomery P."/>
            <person name="Pearson M."/>
            <person name="Howarth C."/>
            <person name="Larson L."/>
            <person name="White J."/>
            <person name="O'Leary S."/>
            <person name="Kodira C."/>
            <person name="Zeng Q."/>
            <person name="Yandava C."/>
            <person name="Alvarado L."/>
            <person name="Longcore J."/>
            <person name="James T."/>
        </authorList>
    </citation>
    <scope>NUCLEOTIDE SEQUENCE [LARGE SCALE GENOMIC DNA]</scope>
    <source>
        <strain evidence="3 4">JEL423</strain>
    </source>
</reference>
<dbReference type="InterPro" id="IPR011598">
    <property type="entry name" value="bHLH_dom"/>
</dbReference>
<feature type="region of interest" description="Disordered" evidence="1">
    <location>
        <begin position="340"/>
        <end position="405"/>
    </location>
</feature>
<evidence type="ECO:0000259" key="2">
    <source>
        <dbReference type="PROSITE" id="PS50888"/>
    </source>
</evidence>
<dbReference type="GO" id="GO:0046983">
    <property type="term" value="F:protein dimerization activity"/>
    <property type="evidence" value="ECO:0007669"/>
    <property type="project" value="InterPro"/>
</dbReference>
<feature type="region of interest" description="Disordered" evidence="1">
    <location>
        <begin position="127"/>
        <end position="191"/>
    </location>
</feature>
<sequence>MDQFWNPSQFTTANKPFSHNTESVINKLPSPPYSTLSDMASSWSVSNEANPGTIARQRNNQQHRPAHFSQTQQIQSHAMAAPALYSRSSDEQPQGRILSNTRVDPTSYNDAALLEGGSAQQTFFLPQNQSQRSSVNMTSHHPMQATSTLHSQGSSILSTSQPMHSSRPTFHQPTQHRSQMPPHNQYQQQSTLLTSPLRPRSLAALRAKARSSSHLNSVSTAAIAAAKTSSTVDDKEALRRVVHCAVERERRERIKVKLDELKAVIPSCASMASTQKIVLLESAVTYIKSLEMLIGDLESRLSQYEGTSNVSEERSPPFSETQLVDRYPQTDAASAVDYAYSPTSANDHPHPHLHHPYQRPRHSHCTSSPESSIAQQAQHSHASHTRVKSEQLNLKGPMHTPNNTHGRLLAPTLKPNVANVYSANTALVTTDGSWEYRSNYQNPHQHTNHAQQHQEPTINQQQYPTHSRRTSFYDSDISPVHSPKNLLSVARCFHSVNLHFHYSTYGGIHVNWKLVIYPAVRVHSASEYTMAKYSLRFHTRH</sequence>
<dbReference type="AlphaFoldDB" id="A0A177WAS6"/>
<feature type="region of interest" description="Disordered" evidence="1">
    <location>
        <begin position="83"/>
        <end position="104"/>
    </location>
</feature>
<evidence type="ECO:0000313" key="4">
    <source>
        <dbReference type="Proteomes" id="UP000077115"/>
    </source>
</evidence>
<dbReference type="Proteomes" id="UP000077115">
    <property type="component" value="Unassembled WGS sequence"/>
</dbReference>
<dbReference type="SMART" id="SM00353">
    <property type="entry name" value="HLH"/>
    <property type="match status" value="1"/>
</dbReference>
<reference evidence="3 4" key="2">
    <citation type="submission" date="2016-05" db="EMBL/GenBank/DDBJ databases">
        <title>Lineage-specific infection strategies underlie the spectrum of fungal disease in amphibians.</title>
        <authorList>
            <person name="Cuomo C.A."/>
            <person name="Farrer R.A."/>
            <person name="James T."/>
            <person name="Longcore J."/>
            <person name="Birren B."/>
        </authorList>
    </citation>
    <scope>NUCLEOTIDE SEQUENCE [LARGE SCALE GENOMIC DNA]</scope>
    <source>
        <strain evidence="3 4">JEL423</strain>
    </source>
</reference>
<dbReference type="VEuPathDB" id="FungiDB:BDEG_21248"/>
<dbReference type="EMBL" id="DS022300">
    <property type="protein sequence ID" value="OAJ37189.1"/>
    <property type="molecule type" value="Genomic_DNA"/>
</dbReference>
<feature type="domain" description="BHLH" evidence="2">
    <location>
        <begin position="238"/>
        <end position="290"/>
    </location>
</feature>
<protein>
    <recommendedName>
        <fullName evidence="2">BHLH domain-containing protein</fullName>
    </recommendedName>
</protein>
<name>A0A177WAS6_BATDL</name>
<dbReference type="SUPFAM" id="SSF47459">
    <property type="entry name" value="HLH, helix-loop-helix DNA-binding domain"/>
    <property type="match status" value="1"/>
</dbReference>
<dbReference type="InterPro" id="IPR036638">
    <property type="entry name" value="HLH_DNA-bd_sf"/>
</dbReference>
<feature type="compositionally biased region" description="Polar residues" evidence="1">
    <location>
        <begin position="438"/>
        <end position="473"/>
    </location>
</feature>
<dbReference type="STRING" id="403673.A0A177WAS6"/>
<dbReference type="Pfam" id="PF00010">
    <property type="entry name" value="HLH"/>
    <property type="match status" value="1"/>
</dbReference>
<dbReference type="Gene3D" id="4.10.280.10">
    <property type="entry name" value="Helix-loop-helix DNA-binding domain"/>
    <property type="match status" value="1"/>
</dbReference>
<evidence type="ECO:0000313" key="3">
    <source>
        <dbReference type="EMBL" id="OAJ37189.1"/>
    </source>
</evidence>
<feature type="compositionally biased region" description="Basic residues" evidence="1">
    <location>
        <begin position="351"/>
        <end position="364"/>
    </location>
</feature>
<feature type="compositionally biased region" description="Polar residues" evidence="1">
    <location>
        <begin position="365"/>
        <end position="380"/>
    </location>
</feature>
<gene>
    <name evidence="3" type="ORF">BDEG_21248</name>
</gene>
<dbReference type="PROSITE" id="PS50888">
    <property type="entry name" value="BHLH"/>
    <property type="match status" value="1"/>
</dbReference>
<organism evidence="3 4">
    <name type="scientific">Batrachochytrium dendrobatidis (strain JEL423)</name>
    <dbReference type="NCBI Taxonomy" id="403673"/>
    <lineage>
        <taxon>Eukaryota</taxon>
        <taxon>Fungi</taxon>
        <taxon>Fungi incertae sedis</taxon>
        <taxon>Chytridiomycota</taxon>
        <taxon>Chytridiomycota incertae sedis</taxon>
        <taxon>Chytridiomycetes</taxon>
        <taxon>Rhizophydiales</taxon>
        <taxon>Rhizophydiales incertae sedis</taxon>
        <taxon>Batrachochytrium</taxon>
    </lineage>
</organism>
<accession>A0A177WAS6</accession>
<evidence type="ECO:0000256" key="1">
    <source>
        <dbReference type="SAM" id="MobiDB-lite"/>
    </source>
</evidence>